<feature type="domain" description="HTH lysR-type" evidence="5">
    <location>
        <begin position="1"/>
        <end position="59"/>
    </location>
</feature>
<gene>
    <name evidence="6" type="ORF">LQ564_09755</name>
</gene>
<dbReference type="InterPro" id="IPR000847">
    <property type="entry name" value="LysR_HTH_N"/>
</dbReference>
<comment type="similarity">
    <text evidence="1">Belongs to the LysR transcriptional regulatory family.</text>
</comment>
<dbReference type="Proteomes" id="UP001179361">
    <property type="component" value="Unassembled WGS sequence"/>
</dbReference>
<evidence type="ECO:0000256" key="4">
    <source>
        <dbReference type="ARBA" id="ARBA00023163"/>
    </source>
</evidence>
<dbReference type="SUPFAM" id="SSF53850">
    <property type="entry name" value="Periplasmic binding protein-like II"/>
    <property type="match status" value="1"/>
</dbReference>
<evidence type="ECO:0000256" key="2">
    <source>
        <dbReference type="ARBA" id="ARBA00023015"/>
    </source>
</evidence>
<dbReference type="PANTHER" id="PTHR30537">
    <property type="entry name" value="HTH-TYPE TRANSCRIPTIONAL REGULATOR"/>
    <property type="match status" value="1"/>
</dbReference>
<evidence type="ECO:0000259" key="5">
    <source>
        <dbReference type="PROSITE" id="PS50931"/>
    </source>
</evidence>
<dbReference type="Pfam" id="PF00126">
    <property type="entry name" value="HTH_1"/>
    <property type="match status" value="1"/>
</dbReference>
<dbReference type="PANTHER" id="PTHR30537:SF5">
    <property type="entry name" value="HTH-TYPE TRANSCRIPTIONAL ACTIVATOR TTDR-RELATED"/>
    <property type="match status" value="1"/>
</dbReference>
<dbReference type="InterPro" id="IPR036388">
    <property type="entry name" value="WH-like_DNA-bd_sf"/>
</dbReference>
<dbReference type="Pfam" id="PF03466">
    <property type="entry name" value="LysR_substrate"/>
    <property type="match status" value="1"/>
</dbReference>
<dbReference type="Gene3D" id="3.40.190.290">
    <property type="match status" value="1"/>
</dbReference>
<dbReference type="SUPFAM" id="SSF46785">
    <property type="entry name" value="Winged helix' DNA-binding domain"/>
    <property type="match status" value="1"/>
</dbReference>
<keyword evidence="7" id="KW-1185">Reference proteome</keyword>
<accession>A0ABS8Q4Q3</accession>
<dbReference type="InterPro" id="IPR036390">
    <property type="entry name" value="WH_DNA-bd_sf"/>
</dbReference>
<dbReference type="InterPro" id="IPR005119">
    <property type="entry name" value="LysR_subst-bd"/>
</dbReference>
<keyword evidence="3" id="KW-0238">DNA-binding</keyword>
<evidence type="ECO:0000256" key="1">
    <source>
        <dbReference type="ARBA" id="ARBA00009437"/>
    </source>
</evidence>
<evidence type="ECO:0000313" key="6">
    <source>
        <dbReference type="EMBL" id="MCD2516594.1"/>
    </source>
</evidence>
<evidence type="ECO:0000256" key="3">
    <source>
        <dbReference type="ARBA" id="ARBA00023125"/>
    </source>
</evidence>
<reference evidence="6" key="1">
    <citation type="submission" date="2021-11" db="EMBL/GenBank/DDBJ databases">
        <title>The complete genome of Massilia sp sp. G4R7.</title>
        <authorList>
            <person name="Liu L."/>
            <person name="Yue J."/>
            <person name="Yuan J."/>
            <person name="Yang F."/>
            <person name="Li L."/>
        </authorList>
    </citation>
    <scope>NUCLEOTIDE SEQUENCE</scope>
    <source>
        <strain evidence="6">G4R7</strain>
    </source>
</reference>
<dbReference type="InterPro" id="IPR058163">
    <property type="entry name" value="LysR-type_TF_proteobact-type"/>
</dbReference>
<keyword evidence="4" id="KW-0804">Transcription</keyword>
<keyword evidence="2" id="KW-0805">Transcription regulation</keyword>
<dbReference type="Gene3D" id="1.10.10.10">
    <property type="entry name" value="Winged helix-like DNA-binding domain superfamily/Winged helix DNA-binding domain"/>
    <property type="match status" value="1"/>
</dbReference>
<sequence>MDKFRQIETFVEVVARGSLSAAARAEGIAPAMIGRRLDALEARLGVKLLQRTTRRLALTDEGAAFLEDCQRILAELEEAESAASERSARASGHLLVSAPAGFGRQHVAPLLPSFLAEHRELTVNLNLTDRLVDVVGEGVDVAIRIASLNDSSLVGAKLADNHRVVVGTPAYLKRHGTPRSLADLARHNCLAISSEGSQRGWTFLDKGRPVTLKVAGNMECNDGAVLHAWALAGKGLAWRSMWEVGAQIASGELCTVLDAYAAPGNDIHAVFAQRRHLPLRIRSFVDFLRRSYAQPDYWRSFEAGQARGDVASNFQRE</sequence>
<proteinExistence type="inferred from homology"/>
<protein>
    <submittedName>
        <fullName evidence="6">LysR family transcriptional regulator</fullName>
    </submittedName>
</protein>
<dbReference type="CDD" id="cd08422">
    <property type="entry name" value="PBP2_CrgA_like"/>
    <property type="match status" value="1"/>
</dbReference>
<dbReference type="EMBL" id="JAJNOC010000002">
    <property type="protein sequence ID" value="MCD2516594.1"/>
    <property type="molecule type" value="Genomic_DNA"/>
</dbReference>
<dbReference type="PROSITE" id="PS50931">
    <property type="entry name" value="HTH_LYSR"/>
    <property type="match status" value="1"/>
</dbReference>
<evidence type="ECO:0000313" key="7">
    <source>
        <dbReference type="Proteomes" id="UP001179361"/>
    </source>
</evidence>
<name>A0ABS8Q4Q3_9BURK</name>
<organism evidence="6 7">
    <name type="scientific">Massilia phyllostachyos</name>
    <dbReference type="NCBI Taxonomy" id="2898585"/>
    <lineage>
        <taxon>Bacteria</taxon>
        <taxon>Pseudomonadati</taxon>
        <taxon>Pseudomonadota</taxon>
        <taxon>Betaproteobacteria</taxon>
        <taxon>Burkholderiales</taxon>
        <taxon>Oxalobacteraceae</taxon>
        <taxon>Telluria group</taxon>
        <taxon>Massilia</taxon>
    </lineage>
</organism>
<dbReference type="RefSeq" id="WP_231057905.1">
    <property type="nucleotide sequence ID" value="NZ_JAJNOC010000002.1"/>
</dbReference>
<comment type="caution">
    <text evidence="6">The sequence shown here is derived from an EMBL/GenBank/DDBJ whole genome shotgun (WGS) entry which is preliminary data.</text>
</comment>